<name>A0ABD6Z4Y8_ENTCA</name>
<evidence type="ECO:0000313" key="3">
    <source>
        <dbReference type="Proteomes" id="UP000422837"/>
    </source>
</evidence>
<dbReference type="AlphaFoldDB" id="A0ABD6Z4Y8"/>
<evidence type="ECO:0000313" key="2">
    <source>
        <dbReference type="EMBL" id="QGN30546.1"/>
    </source>
</evidence>
<reference evidence="2 3" key="1">
    <citation type="submission" date="2019-11" db="EMBL/GenBank/DDBJ databases">
        <title>Detection and genome characteristic of a blood enterococcus casselifavus isolate from Zhengzhou,china.</title>
        <authorList>
            <person name="Wen P."/>
        </authorList>
    </citation>
    <scope>NUCLEOTIDE SEQUENCE [LARGE SCALE GENOMIC DNA]</scope>
    <source>
        <strain evidence="2 3">EC291</strain>
    </source>
</reference>
<feature type="domain" description="MobA/VirD2-like nuclease" evidence="1">
    <location>
        <begin position="20"/>
        <end position="153"/>
    </location>
</feature>
<dbReference type="RefSeq" id="WP_010749845.1">
    <property type="nucleotide sequence ID" value="NZ_CP046123.1"/>
</dbReference>
<organism evidence="2 3">
    <name type="scientific">Enterococcus casseliflavus</name>
    <name type="common">Enterococcus flavescens</name>
    <dbReference type="NCBI Taxonomy" id="37734"/>
    <lineage>
        <taxon>Bacteria</taxon>
        <taxon>Bacillati</taxon>
        <taxon>Bacillota</taxon>
        <taxon>Bacilli</taxon>
        <taxon>Lactobacillales</taxon>
        <taxon>Enterococcaceae</taxon>
        <taxon>Enterococcus</taxon>
    </lineage>
</organism>
<accession>A0ABD6Z4Y8</accession>
<protein>
    <submittedName>
        <fullName evidence="2">Relaxase/mobilization nuclease domain-containing protein</fullName>
    </submittedName>
</protein>
<sequence length="470" mass="55034">MGATITSKGRKKNLSSLLQYAANPSKKEKCVAVSGINCSDDSEEALQEMNLVRTKMNKSKDIAQAFHVIHSFDKSTSKELSIDKMHEIAVEFAEKAFPNSQIIVASHNDKDHFHSHLVINNINMETCKRLRIDPKDLELMRKINDQVLNEHGLESVNNEYYENLEKRTNLYSNDPSKMKYGKINYQEFVQNAIEATLEKCEVNSFEDFSDHLAKEYNIEVYQFSKTNNKLGYVLYKLGYVLYKQGVNFYERRGELITLGRDKQSRKEKSQYVERTFSARKLGKRYSFESVSEQLEKNLEESHIKNFFNMEREQVMSLISGVNYKTGELNVPFVELDSIAQKQFSDREGDEKFIKYDDFLREVDKHFVNTMSLEDDQEYTIKLHTDVNPQTLRSAKSKTISIKKTDQKELFLPAKGFENCSHTPSAKQIHYQISRIMNDDVKMYRAKKDYEFTQQMIENQQKRQQNFEMEF</sequence>
<dbReference type="Proteomes" id="UP000422837">
    <property type="component" value="Chromosome"/>
</dbReference>
<dbReference type="EMBL" id="CP046123">
    <property type="protein sequence ID" value="QGN30546.1"/>
    <property type="molecule type" value="Genomic_DNA"/>
</dbReference>
<evidence type="ECO:0000259" key="1">
    <source>
        <dbReference type="Pfam" id="PF03432"/>
    </source>
</evidence>
<dbReference type="Pfam" id="PF03432">
    <property type="entry name" value="Relaxase"/>
    <property type="match status" value="1"/>
</dbReference>
<gene>
    <name evidence="2" type="ORF">GFU50_13945</name>
</gene>
<proteinExistence type="predicted"/>
<dbReference type="InterPro" id="IPR005094">
    <property type="entry name" value="Endonuclease_MobA/VirD2"/>
</dbReference>